<keyword evidence="4 9" id="KW-0378">Hydrolase</keyword>
<accession>A0ABS4K9S1</accession>
<dbReference type="EC" id="3.6.1.27" evidence="9"/>
<sequence length="168" mass="18599">MEINILNEIAKIHNPFLDKIMSIMSALGSGGIVFIIISVIFLLNKKTRKLGLTISLSLMLCAIIGNGILKPYFSRIRPYIEHSVPIIVNPPSGYSFPSGHTYSAFAAATAVYLNNKKWGVVFFIFAFIMGFSRMYLYVHYPTDVLAGIVLGIIIGIISNKIIEKTVKV</sequence>
<keyword evidence="6 7" id="KW-0472">Membrane</keyword>
<protein>
    <submittedName>
        <fullName evidence="9">Undecaprenyl-diphosphatase</fullName>
        <ecNumber evidence="9">3.6.1.27</ecNumber>
    </submittedName>
</protein>
<dbReference type="InterPro" id="IPR000326">
    <property type="entry name" value="PAP2/HPO"/>
</dbReference>
<proteinExistence type="predicted"/>
<keyword evidence="2" id="KW-1003">Cell membrane</keyword>
<keyword evidence="3 7" id="KW-0812">Transmembrane</keyword>
<dbReference type="RefSeq" id="WP_210059828.1">
    <property type="nucleotide sequence ID" value="NZ_JAGGLJ010000001.1"/>
</dbReference>
<comment type="subcellular location">
    <subcellularLocation>
        <location evidence="1">Cell membrane</location>
        <topology evidence="1">Multi-pass membrane protein</topology>
    </subcellularLocation>
</comment>
<dbReference type="SUPFAM" id="SSF48317">
    <property type="entry name" value="Acid phosphatase/Vanadium-dependent haloperoxidase"/>
    <property type="match status" value="1"/>
</dbReference>
<evidence type="ECO:0000256" key="3">
    <source>
        <dbReference type="ARBA" id="ARBA00022692"/>
    </source>
</evidence>
<name>A0ABS4K9S1_9FIRM</name>
<dbReference type="Pfam" id="PF01569">
    <property type="entry name" value="PAP2"/>
    <property type="match status" value="1"/>
</dbReference>
<dbReference type="PANTHER" id="PTHR14969:SF62">
    <property type="entry name" value="DECAPRENYLPHOSPHORYL-5-PHOSPHORIBOSE PHOSPHATASE RV3807C-RELATED"/>
    <property type="match status" value="1"/>
</dbReference>
<evidence type="ECO:0000313" key="9">
    <source>
        <dbReference type="EMBL" id="MBP2024522.1"/>
    </source>
</evidence>
<evidence type="ECO:0000256" key="4">
    <source>
        <dbReference type="ARBA" id="ARBA00022801"/>
    </source>
</evidence>
<evidence type="ECO:0000259" key="8">
    <source>
        <dbReference type="SMART" id="SM00014"/>
    </source>
</evidence>
<dbReference type="InterPro" id="IPR036938">
    <property type="entry name" value="PAP2/HPO_sf"/>
</dbReference>
<gene>
    <name evidence="9" type="ORF">J2Z71_000037</name>
</gene>
<keyword evidence="5 7" id="KW-1133">Transmembrane helix</keyword>
<feature type="domain" description="Phosphatidic acid phosphatase type 2/haloperoxidase" evidence="8">
    <location>
        <begin position="50"/>
        <end position="159"/>
    </location>
</feature>
<comment type="caution">
    <text evidence="9">The sequence shown here is derived from an EMBL/GenBank/DDBJ whole genome shotgun (WGS) entry which is preliminary data.</text>
</comment>
<evidence type="ECO:0000313" key="10">
    <source>
        <dbReference type="Proteomes" id="UP001519306"/>
    </source>
</evidence>
<evidence type="ECO:0000256" key="6">
    <source>
        <dbReference type="ARBA" id="ARBA00023136"/>
    </source>
</evidence>
<feature type="transmembrane region" description="Helical" evidence="7">
    <location>
        <begin position="144"/>
        <end position="162"/>
    </location>
</feature>
<feature type="transmembrane region" description="Helical" evidence="7">
    <location>
        <begin position="50"/>
        <end position="73"/>
    </location>
</feature>
<dbReference type="EMBL" id="JAGGLJ010000001">
    <property type="protein sequence ID" value="MBP2024522.1"/>
    <property type="molecule type" value="Genomic_DNA"/>
</dbReference>
<reference evidence="9 10" key="1">
    <citation type="submission" date="2021-03" db="EMBL/GenBank/DDBJ databases">
        <title>Genomic Encyclopedia of Type Strains, Phase IV (KMG-IV): sequencing the most valuable type-strain genomes for metagenomic binning, comparative biology and taxonomic classification.</title>
        <authorList>
            <person name="Goeker M."/>
        </authorList>
    </citation>
    <scope>NUCLEOTIDE SEQUENCE [LARGE SCALE GENOMIC DNA]</scope>
    <source>
        <strain evidence="9 10">DSM 27563</strain>
    </source>
</reference>
<dbReference type="Proteomes" id="UP001519306">
    <property type="component" value="Unassembled WGS sequence"/>
</dbReference>
<feature type="transmembrane region" description="Helical" evidence="7">
    <location>
        <begin position="20"/>
        <end position="43"/>
    </location>
</feature>
<evidence type="ECO:0000256" key="5">
    <source>
        <dbReference type="ARBA" id="ARBA00022989"/>
    </source>
</evidence>
<feature type="transmembrane region" description="Helical" evidence="7">
    <location>
        <begin position="120"/>
        <end position="138"/>
    </location>
</feature>
<evidence type="ECO:0000256" key="7">
    <source>
        <dbReference type="SAM" id="Phobius"/>
    </source>
</evidence>
<organism evidence="9 10">
    <name type="scientific">Peptoniphilus stercorisuis</name>
    <dbReference type="NCBI Taxonomy" id="1436965"/>
    <lineage>
        <taxon>Bacteria</taxon>
        <taxon>Bacillati</taxon>
        <taxon>Bacillota</taxon>
        <taxon>Tissierellia</taxon>
        <taxon>Tissierellales</taxon>
        <taxon>Peptoniphilaceae</taxon>
        <taxon>Peptoniphilus</taxon>
    </lineage>
</organism>
<keyword evidence="10" id="KW-1185">Reference proteome</keyword>
<dbReference type="GO" id="GO:0050380">
    <property type="term" value="F:undecaprenyl-diphosphatase activity"/>
    <property type="evidence" value="ECO:0007669"/>
    <property type="project" value="UniProtKB-EC"/>
</dbReference>
<dbReference type="PANTHER" id="PTHR14969">
    <property type="entry name" value="SPHINGOSINE-1-PHOSPHATE PHOSPHOHYDROLASE"/>
    <property type="match status" value="1"/>
</dbReference>
<evidence type="ECO:0000256" key="2">
    <source>
        <dbReference type="ARBA" id="ARBA00022475"/>
    </source>
</evidence>
<dbReference type="Gene3D" id="1.20.144.10">
    <property type="entry name" value="Phosphatidic acid phosphatase type 2/haloperoxidase"/>
    <property type="match status" value="1"/>
</dbReference>
<dbReference type="SMART" id="SM00014">
    <property type="entry name" value="acidPPc"/>
    <property type="match status" value="1"/>
</dbReference>
<dbReference type="CDD" id="cd01610">
    <property type="entry name" value="PAP2_like"/>
    <property type="match status" value="1"/>
</dbReference>
<evidence type="ECO:0000256" key="1">
    <source>
        <dbReference type="ARBA" id="ARBA00004651"/>
    </source>
</evidence>